<dbReference type="Proteomes" id="UP000623467">
    <property type="component" value="Unassembled WGS sequence"/>
</dbReference>
<organism evidence="1 2">
    <name type="scientific">Mycena sanguinolenta</name>
    <dbReference type="NCBI Taxonomy" id="230812"/>
    <lineage>
        <taxon>Eukaryota</taxon>
        <taxon>Fungi</taxon>
        <taxon>Dikarya</taxon>
        <taxon>Basidiomycota</taxon>
        <taxon>Agaricomycotina</taxon>
        <taxon>Agaricomycetes</taxon>
        <taxon>Agaricomycetidae</taxon>
        <taxon>Agaricales</taxon>
        <taxon>Marasmiineae</taxon>
        <taxon>Mycenaceae</taxon>
        <taxon>Mycena</taxon>
    </lineage>
</organism>
<dbReference type="OrthoDB" id="408631at2759"/>
<dbReference type="GO" id="GO:0016787">
    <property type="term" value="F:hydrolase activity"/>
    <property type="evidence" value="ECO:0007669"/>
    <property type="project" value="UniProtKB-KW"/>
</dbReference>
<reference evidence="1" key="1">
    <citation type="submission" date="2020-05" db="EMBL/GenBank/DDBJ databases">
        <title>Mycena genomes resolve the evolution of fungal bioluminescence.</title>
        <authorList>
            <person name="Tsai I.J."/>
        </authorList>
    </citation>
    <scope>NUCLEOTIDE SEQUENCE</scope>
    <source>
        <strain evidence="1">160909Yilan</strain>
    </source>
</reference>
<gene>
    <name evidence="1" type="ORF">MSAN_01689900</name>
</gene>
<proteinExistence type="predicted"/>
<accession>A0A8H6XYW6</accession>
<dbReference type="EMBL" id="JACAZH010000015">
    <property type="protein sequence ID" value="KAF7349637.1"/>
    <property type="molecule type" value="Genomic_DNA"/>
</dbReference>
<dbReference type="AlphaFoldDB" id="A0A8H6XYW6"/>
<evidence type="ECO:0000313" key="1">
    <source>
        <dbReference type="EMBL" id="KAF7349637.1"/>
    </source>
</evidence>
<keyword evidence="1" id="KW-0378">Hydrolase</keyword>
<comment type="caution">
    <text evidence="1">The sequence shown here is derived from an EMBL/GenBank/DDBJ whole genome shotgun (WGS) entry which is preliminary data.</text>
</comment>
<protein>
    <submittedName>
        <fullName evidence="1">Carboxylic ester hydrolase</fullName>
    </submittedName>
</protein>
<keyword evidence="2" id="KW-1185">Reference proteome</keyword>
<evidence type="ECO:0000313" key="2">
    <source>
        <dbReference type="Proteomes" id="UP000623467"/>
    </source>
</evidence>
<sequence>MPYSVTFSVEDHVGHFTEVGYVFNTQSNDTAFWLTNHFTATYLGPTTPIADRSWASICLALVPVSSRQETQKTRMFIQKLTGLSIPKVKKIWFGKPKARRSRKMY</sequence>
<name>A0A8H6XYW6_9AGAR</name>